<dbReference type="Gene3D" id="3.10.120.10">
    <property type="entry name" value="Cytochrome b5-like heme/steroid binding domain"/>
    <property type="match status" value="1"/>
</dbReference>
<keyword evidence="4" id="KW-0256">Endoplasmic reticulum</keyword>
<keyword evidence="3" id="KW-0479">Metal-binding</keyword>
<dbReference type="Proteomes" id="UP000014760">
    <property type="component" value="Unassembled WGS sequence"/>
</dbReference>
<keyword evidence="7" id="KW-0732">Signal</keyword>
<evidence type="ECO:0000313" key="11">
    <source>
        <dbReference type="Proteomes" id="UP000014760"/>
    </source>
</evidence>
<sequence length="156" mass="17542">MAVKLSKAAKSLYLALISISLLPNVIASYRLEDVEIPENLNNVKIFTDAEILRFDGSDPNLPLYMGIKGVVFDVSEGFDFYGKEKSYNALIGRDSTRAVAKMSLEPADLTSDTSSLSEQELKSLDEIFNTVYLAKYPVVGYMDYLIREKRRLNKDL</sequence>
<evidence type="ECO:0000256" key="2">
    <source>
        <dbReference type="ARBA" id="ARBA00022617"/>
    </source>
</evidence>
<dbReference type="SMART" id="SM01117">
    <property type="entry name" value="Cyt-b5"/>
    <property type="match status" value="1"/>
</dbReference>
<feature type="chain" id="PRO_5010979138" description="Cytochrome b5 heme-binding domain-containing protein" evidence="7">
    <location>
        <begin position="28"/>
        <end position="156"/>
    </location>
</feature>
<dbReference type="Pfam" id="PF00173">
    <property type="entry name" value="Cyt-b5"/>
    <property type="match status" value="1"/>
</dbReference>
<evidence type="ECO:0000313" key="10">
    <source>
        <dbReference type="EnsemblMetazoa" id="CapteP223862"/>
    </source>
</evidence>
<evidence type="ECO:0000256" key="1">
    <source>
        <dbReference type="ARBA" id="ARBA00004240"/>
    </source>
</evidence>
<dbReference type="EnsemblMetazoa" id="CapteT223862">
    <property type="protein sequence ID" value="CapteP223862"/>
    <property type="gene ID" value="CapteG223862"/>
</dbReference>
<dbReference type="STRING" id="283909.R7TII4"/>
<evidence type="ECO:0000313" key="9">
    <source>
        <dbReference type="EMBL" id="ELT93549.1"/>
    </source>
</evidence>
<keyword evidence="5" id="KW-0408">Iron</keyword>
<dbReference type="GO" id="GO:0005783">
    <property type="term" value="C:endoplasmic reticulum"/>
    <property type="evidence" value="ECO:0007669"/>
    <property type="project" value="UniProtKB-SubCell"/>
</dbReference>
<dbReference type="SUPFAM" id="SSF55856">
    <property type="entry name" value="Cytochrome b5-like heme/steroid binding domain"/>
    <property type="match status" value="1"/>
</dbReference>
<evidence type="ECO:0000256" key="4">
    <source>
        <dbReference type="ARBA" id="ARBA00022824"/>
    </source>
</evidence>
<evidence type="ECO:0000256" key="5">
    <source>
        <dbReference type="ARBA" id="ARBA00023004"/>
    </source>
</evidence>
<keyword evidence="2" id="KW-0349">Heme</keyword>
<dbReference type="EMBL" id="AMQN01012693">
    <property type="status" value="NOT_ANNOTATED_CDS"/>
    <property type="molecule type" value="Genomic_DNA"/>
</dbReference>
<reference evidence="9 11" key="2">
    <citation type="journal article" date="2013" name="Nature">
        <title>Insights into bilaterian evolution from three spiralian genomes.</title>
        <authorList>
            <person name="Simakov O."/>
            <person name="Marletaz F."/>
            <person name="Cho S.J."/>
            <person name="Edsinger-Gonzales E."/>
            <person name="Havlak P."/>
            <person name="Hellsten U."/>
            <person name="Kuo D.H."/>
            <person name="Larsson T."/>
            <person name="Lv J."/>
            <person name="Arendt D."/>
            <person name="Savage R."/>
            <person name="Osoegawa K."/>
            <person name="de Jong P."/>
            <person name="Grimwood J."/>
            <person name="Chapman J.A."/>
            <person name="Shapiro H."/>
            <person name="Aerts A."/>
            <person name="Otillar R.P."/>
            <person name="Terry A.Y."/>
            <person name="Boore J.L."/>
            <person name="Grigoriev I.V."/>
            <person name="Lindberg D.R."/>
            <person name="Seaver E.C."/>
            <person name="Weisblat D.A."/>
            <person name="Putnam N.H."/>
            <person name="Rokhsar D.S."/>
        </authorList>
    </citation>
    <scope>NUCLEOTIDE SEQUENCE</scope>
    <source>
        <strain evidence="9 11">I ESC-2004</strain>
    </source>
</reference>
<dbReference type="InterPro" id="IPR036400">
    <property type="entry name" value="Cyt_B5-like_heme/steroid_sf"/>
</dbReference>
<dbReference type="PANTHER" id="PTHR10281:SF72">
    <property type="entry name" value="NEUDESIN"/>
    <property type="match status" value="1"/>
</dbReference>
<name>R7TII4_CAPTE</name>
<proteinExistence type="inferred from homology"/>
<organism evidence="9">
    <name type="scientific">Capitella teleta</name>
    <name type="common">Polychaete worm</name>
    <dbReference type="NCBI Taxonomy" id="283909"/>
    <lineage>
        <taxon>Eukaryota</taxon>
        <taxon>Metazoa</taxon>
        <taxon>Spiralia</taxon>
        <taxon>Lophotrochozoa</taxon>
        <taxon>Annelida</taxon>
        <taxon>Polychaeta</taxon>
        <taxon>Sedentaria</taxon>
        <taxon>Scolecida</taxon>
        <taxon>Capitellidae</taxon>
        <taxon>Capitella</taxon>
    </lineage>
</organism>
<reference evidence="11" key="1">
    <citation type="submission" date="2012-12" db="EMBL/GenBank/DDBJ databases">
        <authorList>
            <person name="Hellsten U."/>
            <person name="Grimwood J."/>
            <person name="Chapman J.A."/>
            <person name="Shapiro H."/>
            <person name="Aerts A."/>
            <person name="Otillar R.P."/>
            <person name="Terry A.Y."/>
            <person name="Boore J.L."/>
            <person name="Simakov O."/>
            <person name="Marletaz F."/>
            <person name="Cho S.-J."/>
            <person name="Edsinger-Gonzales E."/>
            <person name="Havlak P."/>
            <person name="Kuo D.-H."/>
            <person name="Larsson T."/>
            <person name="Lv J."/>
            <person name="Arendt D."/>
            <person name="Savage R."/>
            <person name="Osoegawa K."/>
            <person name="de Jong P."/>
            <person name="Lindberg D.R."/>
            <person name="Seaver E.C."/>
            <person name="Weisblat D.A."/>
            <person name="Putnam N.H."/>
            <person name="Grigoriev I.V."/>
            <person name="Rokhsar D.S."/>
        </authorList>
    </citation>
    <scope>NUCLEOTIDE SEQUENCE</scope>
    <source>
        <strain evidence="11">I ESC-2004</strain>
    </source>
</reference>
<comment type="subcellular location">
    <subcellularLocation>
        <location evidence="1">Endoplasmic reticulum</location>
    </subcellularLocation>
</comment>
<evidence type="ECO:0000256" key="7">
    <source>
        <dbReference type="SAM" id="SignalP"/>
    </source>
</evidence>
<evidence type="ECO:0000256" key="6">
    <source>
        <dbReference type="ARBA" id="ARBA00038357"/>
    </source>
</evidence>
<gene>
    <name evidence="9" type="ORF">CAPTEDRAFT_223862</name>
</gene>
<dbReference type="EMBL" id="KB309695">
    <property type="protein sequence ID" value="ELT93549.1"/>
    <property type="molecule type" value="Genomic_DNA"/>
</dbReference>
<comment type="similarity">
    <text evidence="6">Belongs to the cytochrome b5 family. MAPR subfamily.</text>
</comment>
<reference evidence="10" key="3">
    <citation type="submission" date="2015-06" db="UniProtKB">
        <authorList>
            <consortium name="EnsemblMetazoa"/>
        </authorList>
    </citation>
    <scope>IDENTIFICATION</scope>
</reference>
<dbReference type="PANTHER" id="PTHR10281">
    <property type="entry name" value="MEMBRANE-ASSOCIATED PROGESTERONE RECEPTOR COMPONENT-RELATED"/>
    <property type="match status" value="1"/>
</dbReference>
<dbReference type="GO" id="GO:0046872">
    <property type="term" value="F:metal ion binding"/>
    <property type="evidence" value="ECO:0007669"/>
    <property type="project" value="UniProtKB-KW"/>
</dbReference>
<evidence type="ECO:0000256" key="3">
    <source>
        <dbReference type="ARBA" id="ARBA00022723"/>
    </source>
</evidence>
<feature type="signal peptide" evidence="7">
    <location>
        <begin position="1"/>
        <end position="27"/>
    </location>
</feature>
<evidence type="ECO:0000259" key="8">
    <source>
        <dbReference type="SMART" id="SM01117"/>
    </source>
</evidence>
<dbReference type="InterPro" id="IPR001199">
    <property type="entry name" value="Cyt_B5-like_heme/steroid-bd"/>
</dbReference>
<dbReference type="InterPro" id="IPR050577">
    <property type="entry name" value="MAPR/NEUFC/NENF-like"/>
</dbReference>
<dbReference type="GO" id="GO:0016020">
    <property type="term" value="C:membrane"/>
    <property type="evidence" value="ECO:0007669"/>
    <property type="project" value="TreeGrafter"/>
</dbReference>
<accession>R7TII4</accession>
<feature type="domain" description="Cytochrome b5 heme-binding" evidence="8">
    <location>
        <begin position="46"/>
        <end position="143"/>
    </location>
</feature>
<protein>
    <recommendedName>
        <fullName evidence="8">Cytochrome b5 heme-binding domain-containing protein</fullName>
    </recommendedName>
</protein>
<dbReference type="HOGENOM" id="CLU_134788_0_0_1"/>
<keyword evidence="11" id="KW-1185">Reference proteome</keyword>
<dbReference type="OMA" id="VGYTAQR"/>
<dbReference type="AlphaFoldDB" id="R7TII4"/>
<dbReference type="OrthoDB" id="547796at2759"/>